<reference evidence="2" key="1">
    <citation type="submission" date="2021-02" db="EMBL/GenBank/DDBJ databases">
        <authorList>
            <person name="Palmer J.M."/>
        </authorList>
    </citation>
    <scope>NUCLEOTIDE SEQUENCE</scope>
    <source>
        <strain evidence="2">SCRP734</strain>
    </source>
</reference>
<protein>
    <submittedName>
        <fullName evidence="2">Uncharacterized protein</fullName>
    </submittedName>
</protein>
<name>A0A8T1VFP5_9STRA</name>
<feature type="region of interest" description="Disordered" evidence="1">
    <location>
        <begin position="1"/>
        <end position="44"/>
    </location>
</feature>
<organism evidence="2 3">
    <name type="scientific">Phytophthora pseudosyringae</name>
    <dbReference type="NCBI Taxonomy" id="221518"/>
    <lineage>
        <taxon>Eukaryota</taxon>
        <taxon>Sar</taxon>
        <taxon>Stramenopiles</taxon>
        <taxon>Oomycota</taxon>
        <taxon>Peronosporomycetes</taxon>
        <taxon>Peronosporales</taxon>
        <taxon>Peronosporaceae</taxon>
        <taxon>Phytophthora</taxon>
    </lineage>
</organism>
<keyword evidence="3" id="KW-1185">Reference proteome</keyword>
<evidence type="ECO:0000256" key="1">
    <source>
        <dbReference type="SAM" id="MobiDB-lite"/>
    </source>
</evidence>
<evidence type="ECO:0000313" key="3">
    <source>
        <dbReference type="Proteomes" id="UP000694044"/>
    </source>
</evidence>
<proteinExistence type="predicted"/>
<comment type="caution">
    <text evidence="2">The sequence shown here is derived from an EMBL/GenBank/DDBJ whole genome shotgun (WGS) entry which is preliminary data.</text>
</comment>
<gene>
    <name evidence="2" type="ORF">PHYPSEUDO_007781</name>
</gene>
<dbReference type="EMBL" id="JAGDFM010000311">
    <property type="protein sequence ID" value="KAG7380117.1"/>
    <property type="molecule type" value="Genomic_DNA"/>
</dbReference>
<dbReference type="AlphaFoldDB" id="A0A8T1VFP5"/>
<evidence type="ECO:0000313" key="2">
    <source>
        <dbReference type="EMBL" id="KAG7380117.1"/>
    </source>
</evidence>
<sequence>MEPQLTPVSMGGSASHLIAAEPHASASPGCRPSEQQTTAGLQASGSVPCKTAARLLSLARVPIRLAWLLWPGGAGPRRLELSSYTAAKCPSAPLLKWRPDGQTPSL</sequence>
<feature type="compositionally biased region" description="Polar residues" evidence="1">
    <location>
        <begin position="33"/>
        <end position="44"/>
    </location>
</feature>
<accession>A0A8T1VFP5</accession>
<dbReference type="Proteomes" id="UP000694044">
    <property type="component" value="Unassembled WGS sequence"/>
</dbReference>